<dbReference type="OrthoDB" id="5983600at2759"/>
<reference evidence="2" key="2">
    <citation type="journal article" date="2016" name="Sci. Rep.">
        <title>Dictyocaulus viviparus genome, variome and transcriptome elucidate lungworm biology and support future intervention.</title>
        <authorList>
            <person name="McNulty S.N."/>
            <person name="Strube C."/>
            <person name="Rosa B.A."/>
            <person name="Martin J.C."/>
            <person name="Tyagi R."/>
            <person name="Choi Y.J."/>
            <person name="Wang Q."/>
            <person name="Hallsworth Pepin K."/>
            <person name="Zhang X."/>
            <person name="Ozersky P."/>
            <person name="Wilson R.K."/>
            <person name="Sternberg P.W."/>
            <person name="Gasser R.B."/>
            <person name="Mitreva M."/>
        </authorList>
    </citation>
    <scope>NUCLEOTIDE SEQUENCE [LARGE SCALE GENOMIC DNA]</scope>
    <source>
        <strain evidence="2">HannoverDv2000</strain>
    </source>
</reference>
<name>A0A0D8X962_DICVI</name>
<gene>
    <name evidence="1" type="ORF">DICVIV_12896</name>
</gene>
<accession>A0A0D8X962</accession>
<proteinExistence type="predicted"/>
<dbReference type="Proteomes" id="UP000053766">
    <property type="component" value="Unassembled WGS sequence"/>
</dbReference>
<organism evidence="1 2">
    <name type="scientific">Dictyocaulus viviparus</name>
    <name type="common">Bovine lungworm</name>
    <dbReference type="NCBI Taxonomy" id="29172"/>
    <lineage>
        <taxon>Eukaryota</taxon>
        <taxon>Metazoa</taxon>
        <taxon>Ecdysozoa</taxon>
        <taxon>Nematoda</taxon>
        <taxon>Chromadorea</taxon>
        <taxon>Rhabditida</taxon>
        <taxon>Rhabditina</taxon>
        <taxon>Rhabditomorpha</taxon>
        <taxon>Strongyloidea</taxon>
        <taxon>Metastrongylidae</taxon>
        <taxon>Dictyocaulus</taxon>
    </lineage>
</organism>
<protein>
    <submittedName>
        <fullName evidence="1">Uncharacterized protein</fullName>
    </submittedName>
</protein>
<keyword evidence="2" id="KW-1185">Reference proteome</keyword>
<sequence length="55" mass="6190">MVTYSTIWKLHGKLATAQLRARTRKITENMTAEQKDDSIFLHLGGPVQEPCSLGF</sequence>
<dbReference type="AlphaFoldDB" id="A0A0D8X962"/>
<reference evidence="1 2" key="1">
    <citation type="submission" date="2013-11" db="EMBL/GenBank/DDBJ databases">
        <title>Draft genome of the bovine lungworm Dictyocaulus viviparus.</title>
        <authorList>
            <person name="Mitreva M."/>
        </authorList>
    </citation>
    <scope>NUCLEOTIDE SEQUENCE [LARGE SCALE GENOMIC DNA]</scope>
    <source>
        <strain evidence="1 2">HannoverDv2000</strain>
    </source>
</reference>
<dbReference type="EMBL" id="KN716897">
    <property type="protein sequence ID" value="KJH41130.1"/>
    <property type="molecule type" value="Genomic_DNA"/>
</dbReference>
<evidence type="ECO:0000313" key="2">
    <source>
        <dbReference type="Proteomes" id="UP000053766"/>
    </source>
</evidence>
<evidence type="ECO:0000313" key="1">
    <source>
        <dbReference type="EMBL" id="KJH41130.1"/>
    </source>
</evidence>